<accession>A0A2N9ELV0</accession>
<reference evidence="2" key="1">
    <citation type="submission" date="2018-02" db="EMBL/GenBank/DDBJ databases">
        <authorList>
            <person name="Cohen D.B."/>
            <person name="Kent A.D."/>
        </authorList>
    </citation>
    <scope>NUCLEOTIDE SEQUENCE</scope>
</reference>
<gene>
    <name evidence="2" type="ORF">FSB_LOCUS3563</name>
</gene>
<evidence type="ECO:0000313" key="2">
    <source>
        <dbReference type="EMBL" id="SPC75681.1"/>
    </source>
</evidence>
<dbReference type="InterPro" id="IPR001810">
    <property type="entry name" value="F-box_dom"/>
</dbReference>
<dbReference type="Gene3D" id="1.20.1280.50">
    <property type="match status" value="1"/>
</dbReference>
<dbReference type="SUPFAM" id="SSF81383">
    <property type="entry name" value="F-box domain"/>
    <property type="match status" value="1"/>
</dbReference>
<dbReference type="InterPro" id="IPR036047">
    <property type="entry name" value="F-box-like_dom_sf"/>
</dbReference>
<dbReference type="PANTHER" id="PTHR31672">
    <property type="entry name" value="BNACNNG10540D PROTEIN"/>
    <property type="match status" value="1"/>
</dbReference>
<dbReference type="NCBIfam" id="TIGR01640">
    <property type="entry name" value="F_box_assoc_1"/>
    <property type="match status" value="1"/>
</dbReference>
<sequence>MSFSYDLPDEIMRETLLRLPVKSLLRFMSVSKTFHALISNPHFITSHLLHHSTKSPPYLIFCRYDMQLRKRCFTLHSSDDPFPLKPIESPFPYPHCNNNQFFDIVGSLNGLLCLAYADLLGFDDYIFWNPSINKSICLPRPNITFDSHGSSTCFLGFGFHPKTDDHILVRLVYLVSDSSSNTAPPLVEIYTLRTGEWKSVTSPATRYVFGDKALSVSLNGAIHWLARAPLLRNVIVVFDMGDKVFREMAVPKSLEGVEQDLNMGVVVVDGLLALVSCNLWQGESSYTVWVMKEYGEAESWTKLFDIVGVRLGRVLGFRKNGEVVVVSKAGKLLSYEPSCQKTLDPDIRGGMDSFYLDNHIESLVLLNVEDGVMGRQASSSSASKGKEIGENEGKRYILDVTSAPLF</sequence>
<evidence type="ECO:0000259" key="1">
    <source>
        <dbReference type="PROSITE" id="PS50181"/>
    </source>
</evidence>
<dbReference type="CDD" id="cd22157">
    <property type="entry name" value="F-box_AtFBW1-like"/>
    <property type="match status" value="1"/>
</dbReference>
<dbReference type="InterPro" id="IPR050796">
    <property type="entry name" value="SCF_F-box_component"/>
</dbReference>
<dbReference type="Pfam" id="PF07734">
    <property type="entry name" value="FBA_1"/>
    <property type="match status" value="1"/>
</dbReference>
<protein>
    <recommendedName>
        <fullName evidence="1">F-box domain-containing protein</fullName>
    </recommendedName>
</protein>
<proteinExistence type="predicted"/>
<name>A0A2N9ELV0_FAGSY</name>
<dbReference type="PANTHER" id="PTHR31672:SF10">
    <property type="entry name" value="F-BOX DOMAIN-CONTAINING PROTEIN"/>
    <property type="match status" value="1"/>
</dbReference>
<dbReference type="InterPro" id="IPR006527">
    <property type="entry name" value="F-box-assoc_dom_typ1"/>
</dbReference>
<dbReference type="Pfam" id="PF00646">
    <property type="entry name" value="F-box"/>
    <property type="match status" value="1"/>
</dbReference>
<dbReference type="PROSITE" id="PS50181">
    <property type="entry name" value="FBOX"/>
    <property type="match status" value="1"/>
</dbReference>
<dbReference type="SMART" id="SM00256">
    <property type="entry name" value="FBOX"/>
    <property type="match status" value="1"/>
</dbReference>
<dbReference type="AlphaFoldDB" id="A0A2N9ELV0"/>
<feature type="domain" description="F-box" evidence="1">
    <location>
        <begin position="1"/>
        <end position="48"/>
    </location>
</feature>
<dbReference type="InterPro" id="IPR017451">
    <property type="entry name" value="F-box-assoc_interact_dom"/>
</dbReference>
<organism evidence="2">
    <name type="scientific">Fagus sylvatica</name>
    <name type="common">Beechnut</name>
    <dbReference type="NCBI Taxonomy" id="28930"/>
    <lineage>
        <taxon>Eukaryota</taxon>
        <taxon>Viridiplantae</taxon>
        <taxon>Streptophyta</taxon>
        <taxon>Embryophyta</taxon>
        <taxon>Tracheophyta</taxon>
        <taxon>Spermatophyta</taxon>
        <taxon>Magnoliopsida</taxon>
        <taxon>eudicotyledons</taxon>
        <taxon>Gunneridae</taxon>
        <taxon>Pentapetalae</taxon>
        <taxon>rosids</taxon>
        <taxon>fabids</taxon>
        <taxon>Fagales</taxon>
        <taxon>Fagaceae</taxon>
        <taxon>Fagus</taxon>
    </lineage>
</organism>
<dbReference type="EMBL" id="OIVN01000174">
    <property type="protein sequence ID" value="SPC75681.1"/>
    <property type="molecule type" value="Genomic_DNA"/>
</dbReference>